<proteinExistence type="predicted"/>
<dbReference type="RefSeq" id="WP_254160925.1">
    <property type="nucleotide sequence ID" value="NZ_JAHESF010000003.1"/>
</dbReference>
<dbReference type="Proteomes" id="UP001319200">
    <property type="component" value="Unassembled WGS sequence"/>
</dbReference>
<protein>
    <submittedName>
        <fullName evidence="2">DUF4259 domain-containing protein</fullName>
    </submittedName>
</protein>
<feature type="region of interest" description="Disordered" evidence="1">
    <location>
        <begin position="80"/>
        <end position="101"/>
    </location>
</feature>
<evidence type="ECO:0000313" key="3">
    <source>
        <dbReference type="Proteomes" id="UP001319200"/>
    </source>
</evidence>
<accession>A0AAP2GHF7</accession>
<evidence type="ECO:0000313" key="2">
    <source>
        <dbReference type="EMBL" id="MBT1696024.1"/>
    </source>
</evidence>
<dbReference type="EMBL" id="JAHESF010000003">
    <property type="protein sequence ID" value="MBT1696024.1"/>
    <property type="molecule type" value="Genomic_DNA"/>
</dbReference>
<dbReference type="AlphaFoldDB" id="A0AAP2GHF7"/>
<gene>
    <name evidence="2" type="ORF">KK083_03990</name>
</gene>
<sequence length="150" mass="16942">MHSTTIKQKYNMGAWGHGYFEDDAALDFMADIEDSDNPKKVIRQAFETAIKAEYLESDEGSAVIVGATYVDRKVNGTKFTEAGHDEPLDVDTFPDRNPDVDLSDLRKPAIEALQKVLSDTSELNELWSENDEDYPAWKQGVEQLLKRLKS</sequence>
<comment type="caution">
    <text evidence="2">The sequence shown here is derived from an EMBL/GenBank/DDBJ whole genome shotgun (WGS) entry which is preliminary data.</text>
</comment>
<organism evidence="2 3">
    <name type="scientific">Chryseosolibacter histidini</name>
    <dbReference type="NCBI Taxonomy" id="2782349"/>
    <lineage>
        <taxon>Bacteria</taxon>
        <taxon>Pseudomonadati</taxon>
        <taxon>Bacteroidota</taxon>
        <taxon>Cytophagia</taxon>
        <taxon>Cytophagales</taxon>
        <taxon>Chryseotaleaceae</taxon>
        <taxon>Chryseosolibacter</taxon>
    </lineage>
</organism>
<feature type="compositionally biased region" description="Basic and acidic residues" evidence="1">
    <location>
        <begin position="81"/>
        <end position="101"/>
    </location>
</feature>
<reference evidence="2 3" key="1">
    <citation type="submission" date="2021-05" db="EMBL/GenBank/DDBJ databases">
        <title>A Polyphasic approach of four new species of the genus Ohtaekwangia: Ohtaekwangia histidinii sp. nov., Ohtaekwangia cretensis sp. nov., Ohtaekwangia indiensis sp. nov., Ohtaekwangia reichenbachii sp. nov. from diverse environment.</title>
        <authorList>
            <person name="Octaviana S."/>
        </authorList>
    </citation>
    <scope>NUCLEOTIDE SEQUENCE [LARGE SCALE GENOMIC DNA]</scope>
    <source>
        <strain evidence="2 3">PWU4</strain>
    </source>
</reference>
<dbReference type="Pfam" id="PF14078">
    <property type="entry name" value="DUF4259"/>
    <property type="match status" value="1"/>
</dbReference>
<evidence type="ECO:0000256" key="1">
    <source>
        <dbReference type="SAM" id="MobiDB-lite"/>
    </source>
</evidence>
<name>A0AAP2GHF7_9BACT</name>
<dbReference type="InterPro" id="IPR025355">
    <property type="entry name" value="DUF4259"/>
</dbReference>
<keyword evidence="3" id="KW-1185">Reference proteome</keyword>